<evidence type="ECO:0000313" key="4">
    <source>
        <dbReference type="Proteomes" id="UP000770785"/>
    </source>
</evidence>
<dbReference type="InterPro" id="IPR050703">
    <property type="entry name" value="Flavin_MAO"/>
</dbReference>
<keyword evidence="4" id="KW-1185">Reference proteome</keyword>
<evidence type="ECO:0000313" key="3">
    <source>
        <dbReference type="EMBL" id="NJC25115.1"/>
    </source>
</evidence>
<dbReference type="SUPFAM" id="SSF54373">
    <property type="entry name" value="FAD-linked reductases, C-terminal domain"/>
    <property type="match status" value="1"/>
</dbReference>
<dbReference type="InterPro" id="IPR002937">
    <property type="entry name" value="Amino_oxidase"/>
</dbReference>
<dbReference type="Proteomes" id="UP000770785">
    <property type="component" value="Unassembled WGS sequence"/>
</dbReference>
<feature type="domain" description="Amine oxidase" evidence="2">
    <location>
        <begin position="112"/>
        <end position="357"/>
    </location>
</feature>
<sequence>MEGKNYAKDSYPTIIMGAGLTGLRLASLLSKRGEKYLILEARDRPGGRVRTTRTEEGTTLELGATWFGEKHTALTGLLNELELDRTAQHTGETAIYQPRKDQPAQLVHLPANDAPSYRVAGGSDAIVRALLATIPQENIALGQAVVAVRKSGPLIEVDTVNTTYRANKVVSTLPPRLLMKTVKFDPALPAELATTASRTHTWMGDSIKVGLRYPAPFWLADGAPGATVFANEGPVTELYDHSDAANNSYALKGFMDGAHHAATRAQRRDMMLAQLRGYYGAAVDAGFVYEEAVWRDESFTFVAYDGYVAPHQHNGAAVFRQPIWNGQFYLAGSETAADFPGYMDGAIRSADWVAARLADQHHAI</sequence>
<dbReference type="SUPFAM" id="SSF51905">
    <property type="entry name" value="FAD/NAD(P)-binding domain"/>
    <property type="match status" value="1"/>
</dbReference>
<dbReference type="InterPro" id="IPR036188">
    <property type="entry name" value="FAD/NAD-bd_sf"/>
</dbReference>
<accession>A0ABX0X7T4</accession>
<dbReference type="Gene3D" id="3.50.50.60">
    <property type="entry name" value="FAD/NAD(P)-binding domain"/>
    <property type="match status" value="2"/>
</dbReference>
<dbReference type="EC" id="1.4.3.4" evidence="3"/>
<organism evidence="3 4">
    <name type="scientific">Neolewinella antarctica</name>
    <dbReference type="NCBI Taxonomy" id="442734"/>
    <lineage>
        <taxon>Bacteria</taxon>
        <taxon>Pseudomonadati</taxon>
        <taxon>Bacteroidota</taxon>
        <taxon>Saprospiria</taxon>
        <taxon>Saprospirales</taxon>
        <taxon>Lewinellaceae</taxon>
        <taxon>Neolewinella</taxon>
    </lineage>
</organism>
<gene>
    <name evidence="3" type="ORF">GGR27_000596</name>
</gene>
<comment type="caution">
    <text evidence="3">The sequence shown here is derived from an EMBL/GenBank/DDBJ whole genome shotgun (WGS) entry which is preliminary data.</text>
</comment>
<reference evidence="3 4" key="1">
    <citation type="submission" date="2020-03" db="EMBL/GenBank/DDBJ databases">
        <title>Genomic Encyclopedia of Type Strains, Phase IV (KMG-IV): sequencing the most valuable type-strain genomes for metagenomic binning, comparative biology and taxonomic classification.</title>
        <authorList>
            <person name="Goeker M."/>
        </authorList>
    </citation>
    <scope>NUCLEOTIDE SEQUENCE [LARGE SCALE GENOMIC DNA]</scope>
    <source>
        <strain evidence="3 4">DSM 105096</strain>
    </source>
</reference>
<evidence type="ECO:0000259" key="2">
    <source>
        <dbReference type="Pfam" id="PF01593"/>
    </source>
</evidence>
<dbReference type="PANTHER" id="PTHR43563:SF14">
    <property type="entry name" value="AMINE OXIDASE"/>
    <property type="match status" value="1"/>
</dbReference>
<dbReference type="PANTHER" id="PTHR43563">
    <property type="entry name" value="AMINE OXIDASE"/>
    <property type="match status" value="1"/>
</dbReference>
<evidence type="ECO:0000256" key="1">
    <source>
        <dbReference type="ARBA" id="ARBA00005995"/>
    </source>
</evidence>
<keyword evidence="3" id="KW-0560">Oxidoreductase</keyword>
<dbReference type="GO" id="GO:0097621">
    <property type="term" value="F:monoamine oxidase activity"/>
    <property type="evidence" value="ECO:0007669"/>
    <property type="project" value="UniProtKB-EC"/>
</dbReference>
<proteinExistence type="inferred from homology"/>
<dbReference type="RefSeq" id="WP_168035884.1">
    <property type="nucleotide sequence ID" value="NZ_JAATJH010000001.1"/>
</dbReference>
<comment type="similarity">
    <text evidence="1">Belongs to the flavin monoamine oxidase family.</text>
</comment>
<feature type="domain" description="Amine oxidase" evidence="2">
    <location>
        <begin position="20"/>
        <end position="90"/>
    </location>
</feature>
<protein>
    <submittedName>
        <fullName evidence="3">Monoamine oxidase</fullName>
        <ecNumber evidence="3">1.4.3.4</ecNumber>
    </submittedName>
</protein>
<dbReference type="Pfam" id="PF01593">
    <property type="entry name" value="Amino_oxidase"/>
    <property type="match status" value="2"/>
</dbReference>
<dbReference type="EMBL" id="JAATJH010000001">
    <property type="protein sequence ID" value="NJC25115.1"/>
    <property type="molecule type" value="Genomic_DNA"/>
</dbReference>
<name>A0ABX0X7T4_9BACT</name>